<name>A0ACC1JW76_9FUNG</name>
<sequence length="332" mass="35815">MEDWRAALVTLFSVLGGILVLGVGAEVVNRLRAPKFDVKDKHCYVTGGSQGLGKAVAQDLARRGAHVTIVARREAILKEAVAEIKACAADAKQQQFEYVIADVSTSAGATAAIEEAVVKQKRPITHAFAVAGVSNPGVFLEQSKELIQKTMELNYLGTAFTAHEVARRMVAENIRGGHIVMVSSVLGFLGLIGYSVYCPTKYAVRGLAEALRVELQAHGINVHCYFPGTIFTPGYEAENLTKPQVTKDIEGADEGLTPEQCSAGLFRGIKRGEFAIATDFIGIVLRCTTRGVMPNNNVVLDGVLAALGWPIFGVWRLIVDHTVFKHAKLKVE</sequence>
<reference evidence="1" key="1">
    <citation type="submission" date="2022-07" db="EMBL/GenBank/DDBJ databases">
        <title>Phylogenomic reconstructions and comparative analyses of Kickxellomycotina fungi.</title>
        <authorList>
            <person name="Reynolds N.K."/>
            <person name="Stajich J.E."/>
            <person name="Barry K."/>
            <person name="Grigoriev I.V."/>
            <person name="Crous P."/>
            <person name="Smith M.E."/>
        </authorList>
    </citation>
    <scope>NUCLEOTIDE SEQUENCE</scope>
    <source>
        <strain evidence="1">CBS 109366</strain>
    </source>
</reference>
<evidence type="ECO:0000313" key="1">
    <source>
        <dbReference type="EMBL" id="KAJ2768496.1"/>
    </source>
</evidence>
<proteinExistence type="predicted"/>
<keyword evidence="2" id="KW-1185">Reference proteome</keyword>
<protein>
    <submittedName>
        <fullName evidence="1">3-dehydrosphinganine reductase</fullName>
    </submittedName>
</protein>
<accession>A0ACC1JW76</accession>
<evidence type="ECO:0000313" key="2">
    <source>
        <dbReference type="Proteomes" id="UP001140234"/>
    </source>
</evidence>
<comment type="caution">
    <text evidence="1">The sequence shown here is derived from an EMBL/GenBank/DDBJ whole genome shotgun (WGS) entry which is preliminary data.</text>
</comment>
<gene>
    <name evidence="1" type="primary">TSC10</name>
    <name evidence="1" type="ORF">IWQ57_003512</name>
</gene>
<dbReference type="Proteomes" id="UP001140234">
    <property type="component" value="Unassembled WGS sequence"/>
</dbReference>
<dbReference type="EMBL" id="JANBUJ010001159">
    <property type="protein sequence ID" value="KAJ2768496.1"/>
    <property type="molecule type" value="Genomic_DNA"/>
</dbReference>
<organism evidence="1 2">
    <name type="scientific">Coemansia nantahalensis</name>
    <dbReference type="NCBI Taxonomy" id="2789366"/>
    <lineage>
        <taxon>Eukaryota</taxon>
        <taxon>Fungi</taxon>
        <taxon>Fungi incertae sedis</taxon>
        <taxon>Zoopagomycota</taxon>
        <taxon>Kickxellomycotina</taxon>
        <taxon>Kickxellomycetes</taxon>
        <taxon>Kickxellales</taxon>
        <taxon>Kickxellaceae</taxon>
        <taxon>Coemansia</taxon>
    </lineage>
</organism>